<evidence type="ECO:0000256" key="4">
    <source>
        <dbReference type="ARBA" id="ARBA00023136"/>
    </source>
</evidence>
<keyword evidence="2 5" id="KW-0812">Transmembrane</keyword>
<dbReference type="InterPro" id="IPR002645">
    <property type="entry name" value="STAS_dom"/>
</dbReference>
<dbReference type="InterPro" id="IPR001902">
    <property type="entry name" value="SLC26A/SulP_fam"/>
</dbReference>
<comment type="caution">
    <text evidence="7">The sequence shown here is derived from an EMBL/GenBank/DDBJ whole genome shotgun (WGS) entry which is preliminary data.</text>
</comment>
<proteinExistence type="predicted"/>
<evidence type="ECO:0000256" key="5">
    <source>
        <dbReference type="SAM" id="Phobius"/>
    </source>
</evidence>
<evidence type="ECO:0000259" key="6">
    <source>
        <dbReference type="PROSITE" id="PS50801"/>
    </source>
</evidence>
<feature type="transmembrane region" description="Helical" evidence="5">
    <location>
        <begin position="33"/>
        <end position="54"/>
    </location>
</feature>
<dbReference type="Pfam" id="PF00916">
    <property type="entry name" value="Sulfate_transp"/>
    <property type="match status" value="1"/>
</dbReference>
<dbReference type="RefSeq" id="WP_380801963.1">
    <property type="nucleotide sequence ID" value="NZ_JBHSFZ010000001.1"/>
</dbReference>
<accession>A0ABV9ETE3</accession>
<evidence type="ECO:0000313" key="8">
    <source>
        <dbReference type="Proteomes" id="UP001595957"/>
    </source>
</evidence>
<feature type="domain" description="STAS" evidence="6">
    <location>
        <begin position="443"/>
        <end position="554"/>
    </location>
</feature>
<reference evidence="8" key="1">
    <citation type="journal article" date="2019" name="Int. J. Syst. Evol. Microbiol.">
        <title>The Global Catalogue of Microorganisms (GCM) 10K type strain sequencing project: providing services to taxonomists for standard genome sequencing and annotation.</title>
        <authorList>
            <consortium name="The Broad Institute Genomics Platform"/>
            <consortium name="The Broad Institute Genome Sequencing Center for Infectious Disease"/>
            <person name="Wu L."/>
            <person name="Ma J."/>
        </authorList>
    </citation>
    <scope>NUCLEOTIDE SEQUENCE [LARGE SCALE GENOMIC DNA]</scope>
    <source>
        <strain evidence="8">NBRC 103632</strain>
    </source>
</reference>
<feature type="transmembrane region" description="Helical" evidence="5">
    <location>
        <begin position="60"/>
        <end position="76"/>
    </location>
</feature>
<dbReference type="Pfam" id="PF01740">
    <property type="entry name" value="STAS"/>
    <property type="match status" value="1"/>
</dbReference>
<evidence type="ECO:0000313" key="7">
    <source>
        <dbReference type="EMBL" id="MFC4592920.1"/>
    </source>
</evidence>
<dbReference type="InterPro" id="IPR036513">
    <property type="entry name" value="STAS_dom_sf"/>
</dbReference>
<protein>
    <submittedName>
        <fullName evidence="7">SulP family inorganic anion transporter</fullName>
    </submittedName>
</protein>
<dbReference type="InterPro" id="IPR011547">
    <property type="entry name" value="SLC26A/SulP_dom"/>
</dbReference>
<name>A0ABV9ETE3_9SPHN</name>
<feature type="transmembrane region" description="Helical" evidence="5">
    <location>
        <begin position="104"/>
        <end position="127"/>
    </location>
</feature>
<dbReference type="CDD" id="cd07042">
    <property type="entry name" value="STAS_SulP_like_sulfate_transporter"/>
    <property type="match status" value="1"/>
</dbReference>
<feature type="transmembrane region" description="Helical" evidence="5">
    <location>
        <begin position="134"/>
        <end position="151"/>
    </location>
</feature>
<feature type="transmembrane region" description="Helical" evidence="5">
    <location>
        <begin position="255"/>
        <end position="278"/>
    </location>
</feature>
<dbReference type="Proteomes" id="UP001595957">
    <property type="component" value="Unassembled WGS sequence"/>
</dbReference>
<comment type="subcellular location">
    <subcellularLocation>
        <location evidence="1">Membrane</location>
        <topology evidence="1">Multi-pass membrane protein</topology>
    </subcellularLocation>
</comment>
<gene>
    <name evidence="7" type="ORF">ACFO3E_01745</name>
</gene>
<dbReference type="PROSITE" id="PS50801">
    <property type="entry name" value="STAS"/>
    <property type="match status" value="1"/>
</dbReference>
<feature type="transmembrane region" description="Helical" evidence="5">
    <location>
        <begin position="387"/>
        <end position="417"/>
    </location>
</feature>
<dbReference type="EMBL" id="JBHSFZ010000001">
    <property type="protein sequence ID" value="MFC4592920.1"/>
    <property type="molecule type" value="Genomic_DNA"/>
</dbReference>
<sequence length="569" mass="59477">MMHADGRLIAFTPKLITVLREGYSIDRMRRDCVAGLTVAIVALPLAMALAIASGASPDKGLVTAVIAGFLISALGGSRVQIGGPTGAFVVVVFGVIAQHGYDGLLIATLMAGLMLIVAGYLGLGSLVRFIPQPVVTGFTAGIAVIIASSQVKDFLGLSMAHVPADFLPKWGAYFAALDSVRIVPLAVGAGSLGLIIALRKWAPRLPGFLIAVILAAAAVALLHLPVETIGSRFPDLPTDLPAPAFPDFSPAKLQAVIPSAFTIAFLAGIEALLSAVVADGMIGSRHRSNQELVGQGVANIASALFGGLPATGAIARTATNIKAGAITPVAGIMHALFLLLFILFASDLMAYVPLAALAAILFMVAWGMSEHHRFIQLLRMPNGDRSLLLLTFGLTVLVDLTVAIGVGVTLASLLFMMRMSQMVEIANDSGNGALSSEEAGEDIHQRDALPPRVEVFRIEGPVFFGVANELLDTLRRIGLPPKVIILRMRRVPLLDASGVTTIEEIVRQAGSASTQIIVSGIQAQPMAMLERVSLGPADRRVIFCGDFPEALRVARAIAGAPTAAAEQLN</sequence>
<dbReference type="PANTHER" id="PTHR11814">
    <property type="entry name" value="SULFATE TRANSPORTER"/>
    <property type="match status" value="1"/>
</dbReference>
<feature type="transmembrane region" description="Helical" evidence="5">
    <location>
        <begin position="81"/>
        <end position="98"/>
    </location>
</feature>
<evidence type="ECO:0000256" key="1">
    <source>
        <dbReference type="ARBA" id="ARBA00004141"/>
    </source>
</evidence>
<dbReference type="SUPFAM" id="SSF52091">
    <property type="entry name" value="SpoIIaa-like"/>
    <property type="match status" value="1"/>
</dbReference>
<feature type="transmembrane region" description="Helical" evidence="5">
    <location>
        <begin position="171"/>
        <end position="198"/>
    </location>
</feature>
<dbReference type="Gene3D" id="3.30.750.24">
    <property type="entry name" value="STAS domain"/>
    <property type="match status" value="1"/>
</dbReference>
<organism evidence="7 8">
    <name type="scientific">Sphingobium tyrosinilyticum</name>
    <dbReference type="NCBI Taxonomy" id="2715436"/>
    <lineage>
        <taxon>Bacteria</taxon>
        <taxon>Pseudomonadati</taxon>
        <taxon>Pseudomonadota</taxon>
        <taxon>Alphaproteobacteria</taxon>
        <taxon>Sphingomonadales</taxon>
        <taxon>Sphingomonadaceae</taxon>
        <taxon>Sphingobium</taxon>
    </lineage>
</organism>
<feature type="transmembrane region" description="Helical" evidence="5">
    <location>
        <begin position="350"/>
        <end position="367"/>
    </location>
</feature>
<keyword evidence="8" id="KW-1185">Reference proteome</keyword>
<evidence type="ECO:0000256" key="2">
    <source>
        <dbReference type="ARBA" id="ARBA00022692"/>
    </source>
</evidence>
<evidence type="ECO:0000256" key="3">
    <source>
        <dbReference type="ARBA" id="ARBA00022989"/>
    </source>
</evidence>
<keyword evidence="4 5" id="KW-0472">Membrane</keyword>
<feature type="transmembrane region" description="Helical" evidence="5">
    <location>
        <begin position="205"/>
        <end position="226"/>
    </location>
</feature>
<keyword evidence="3 5" id="KW-1133">Transmembrane helix</keyword>
<feature type="transmembrane region" description="Helical" evidence="5">
    <location>
        <begin position="325"/>
        <end position="344"/>
    </location>
</feature>